<comment type="subcellular location">
    <subcellularLocation>
        <location evidence="1">Membrane</location>
        <topology evidence="1">Multi-pass membrane protein</topology>
    </subcellularLocation>
</comment>
<accession>A0A132B428</accession>
<evidence type="ECO:0000313" key="7">
    <source>
        <dbReference type="Proteomes" id="UP000070700"/>
    </source>
</evidence>
<sequence>MMTIHWQLGLKIFPKYSPLMRDHKFQYPGFDWFTTYLRCNGQDLCNVLLSPICFVAQQELTRPPKKNIRRVQISMLRICCRITKYERTSIQKTLNCTKKAFRLLCSSIKEISDVLPAHRLKMTFHGHKYSTSNDGQDAQRYIGFVIQLPAYDYHLENVFVVCYDTKTHMTQILLFSKQPHFGEELLSLLEKRLGCYSSPIWTALDVISFATKFLSRRLSDQAYNLGDINQRTGHFKYLDDAAESEIREFYEIDFLSTSRALNMIGQDAAILEAHFTSLLKVLEELRMFKKSTDEFQQSSTSHESTLVDERLHLLLRFCESNLIETNTLIKQCNVLLQVFYQYMAQKDAKVNIELARSSAAIAKASKEDSAIMRTIALESKKDSTAMKTISILGMVFLPGTFIAAVFAMPVFDWDADGAPVMKPASRYYWAITVPLTVTILLTWCLMILLPWNKWIDGLKGKGEGEVESEEKGDGSGI</sequence>
<keyword evidence="7" id="KW-1185">Reference proteome</keyword>
<dbReference type="Gene3D" id="1.20.58.340">
    <property type="entry name" value="Magnesium transport protein CorA, transmembrane region"/>
    <property type="match status" value="1"/>
</dbReference>
<evidence type="ECO:0000313" key="6">
    <source>
        <dbReference type="EMBL" id="KUJ07168.1"/>
    </source>
</evidence>
<dbReference type="AlphaFoldDB" id="A0A132B428"/>
<dbReference type="GeneID" id="28826167"/>
<keyword evidence="4 5" id="KW-0472">Membrane</keyword>
<dbReference type="Proteomes" id="UP000070700">
    <property type="component" value="Unassembled WGS sequence"/>
</dbReference>
<evidence type="ECO:0000256" key="1">
    <source>
        <dbReference type="ARBA" id="ARBA00004141"/>
    </source>
</evidence>
<protein>
    <submittedName>
        <fullName evidence="6">Uncharacterized protein</fullName>
    </submittedName>
</protein>
<feature type="transmembrane region" description="Helical" evidence="5">
    <location>
        <begin position="427"/>
        <end position="451"/>
    </location>
</feature>
<dbReference type="KEGG" id="psco:LY89DRAFT_691967"/>
<dbReference type="RefSeq" id="XP_018061523.1">
    <property type="nucleotide sequence ID" value="XM_018216441.1"/>
</dbReference>
<evidence type="ECO:0000256" key="5">
    <source>
        <dbReference type="SAM" id="Phobius"/>
    </source>
</evidence>
<proteinExistence type="predicted"/>
<dbReference type="SUPFAM" id="SSF144083">
    <property type="entry name" value="Magnesium transport protein CorA, transmembrane region"/>
    <property type="match status" value="1"/>
</dbReference>
<dbReference type="InterPro" id="IPR045863">
    <property type="entry name" value="CorA_TM1_TM2"/>
</dbReference>
<evidence type="ECO:0000256" key="2">
    <source>
        <dbReference type="ARBA" id="ARBA00022692"/>
    </source>
</evidence>
<feature type="transmembrane region" description="Helical" evidence="5">
    <location>
        <begin position="389"/>
        <end position="407"/>
    </location>
</feature>
<gene>
    <name evidence="6" type="ORF">LY89DRAFT_691967</name>
</gene>
<dbReference type="EMBL" id="KQ947441">
    <property type="protein sequence ID" value="KUJ07168.1"/>
    <property type="molecule type" value="Genomic_DNA"/>
</dbReference>
<evidence type="ECO:0000256" key="3">
    <source>
        <dbReference type="ARBA" id="ARBA00022989"/>
    </source>
</evidence>
<reference evidence="6 7" key="1">
    <citation type="submission" date="2015-10" db="EMBL/GenBank/DDBJ databases">
        <title>Full genome of DAOMC 229536 Phialocephala scopiformis, a fungal endophyte of spruce producing the potent anti-insectan compound rugulosin.</title>
        <authorList>
            <consortium name="DOE Joint Genome Institute"/>
            <person name="Walker A.K."/>
            <person name="Frasz S.L."/>
            <person name="Seifert K.A."/>
            <person name="Miller J.D."/>
            <person name="Mondo S.J."/>
            <person name="Labutti K."/>
            <person name="Lipzen A."/>
            <person name="Dockter R."/>
            <person name="Kennedy M."/>
            <person name="Grigoriev I.V."/>
            <person name="Spatafora J.W."/>
        </authorList>
    </citation>
    <scope>NUCLEOTIDE SEQUENCE [LARGE SCALE GENOMIC DNA]</scope>
    <source>
        <strain evidence="6 7">CBS 120377</strain>
    </source>
</reference>
<keyword evidence="2 5" id="KW-0812">Transmembrane</keyword>
<organism evidence="6 7">
    <name type="scientific">Mollisia scopiformis</name>
    <name type="common">Conifer needle endophyte fungus</name>
    <name type="synonym">Phialocephala scopiformis</name>
    <dbReference type="NCBI Taxonomy" id="149040"/>
    <lineage>
        <taxon>Eukaryota</taxon>
        <taxon>Fungi</taxon>
        <taxon>Dikarya</taxon>
        <taxon>Ascomycota</taxon>
        <taxon>Pezizomycotina</taxon>
        <taxon>Leotiomycetes</taxon>
        <taxon>Helotiales</taxon>
        <taxon>Mollisiaceae</taxon>
        <taxon>Mollisia</taxon>
    </lineage>
</organism>
<dbReference type="OrthoDB" id="2830640at2759"/>
<evidence type="ECO:0000256" key="4">
    <source>
        <dbReference type="ARBA" id="ARBA00023136"/>
    </source>
</evidence>
<name>A0A132B428_MOLSC</name>
<dbReference type="InParanoid" id="A0A132B428"/>
<dbReference type="GO" id="GO:0016020">
    <property type="term" value="C:membrane"/>
    <property type="evidence" value="ECO:0007669"/>
    <property type="project" value="UniProtKB-SubCell"/>
</dbReference>
<keyword evidence="3 5" id="KW-1133">Transmembrane helix</keyword>